<name>Q758T0_EREGS</name>
<keyword evidence="5" id="KW-0653">Protein transport</keyword>
<protein>
    <recommendedName>
        <fullName evidence="3">Conserved oligomeric Golgi complex subunit 4</fullName>
    </recommendedName>
    <alternativeName>
        <fullName evidence="8">Component of oligomeric Golgi complex 4</fullName>
    </alternativeName>
</protein>
<dbReference type="EMBL" id="AE016818">
    <property type="protein sequence ID" value="AAS52356.1"/>
    <property type="molecule type" value="Genomic_DNA"/>
</dbReference>
<evidence type="ECO:0000256" key="1">
    <source>
        <dbReference type="ARBA" id="ARBA00004395"/>
    </source>
</evidence>
<dbReference type="Pfam" id="PF08318">
    <property type="entry name" value="COG4_m"/>
    <property type="match status" value="1"/>
</dbReference>
<comment type="subcellular location">
    <subcellularLocation>
        <location evidence="1">Golgi apparatus membrane</location>
        <topology evidence="1">Peripheral membrane protein</topology>
    </subcellularLocation>
</comment>
<keyword evidence="4" id="KW-0813">Transport</keyword>
<dbReference type="InterPro" id="IPR013167">
    <property type="entry name" value="COG4_M"/>
</dbReference>
<dbReference type="FunCoup" id="Q758T0">
    <property type="interactions" value="847"/>
</dbReference>
<evidence type="ECO:0000259" key="9">
    <source>
        <dbReference type="SMART" id="SM00762"/>
    </source>
</evidence>
<dbReference type="OMA" id="RASECQQ"/>
<feature type="domain" description="COG4 transport protein middle alpha-helical bundle" evidence="9">
    <location>
        <begin position="188"/>
        <end position="513"/>
    </location>
</feature>
<dbReference type="InterPro" id="IPR048680">
    <property type="entry name" value="COG4_N"/>
</dbReference>
<keyword evidence="7" id="KW-0472">Membrane</keyword>
<organism evidence="10 11">
    <name type="scientific">Eremothecium gossypii (strain ATCC 10895 / CBS 109.51 / FGSC 9923 / NRRL Y-1056)</name>
    <name type="common">Yeast</name>
    <name type="synonym">Ashbya gossypii</name>
    <dbReference type="NCBI Taxonomy" id="284811"/>
    <lineage>
        <taxon>Eukaryota</taxon>
        <taxon>Fungi</taxon>
        <taxon>Dikarya</taxon>
        <taxon>Ascomycota</taxon>
        <taxon>Saccharomycotina</taxon>
        <taxon>Saccharomycetes</taxon>
        <taxon>Saccharomycetales</taxon>
        <taxon>Saccharomycetaceae</taxon>
        <taxon>Eremothecium</taxon>
    </lineage>
</organism>
<dbReference type="STRING" id="284811.Q758T0"/>
<dbReference type="GeneID" id="4620702"/>
<dbReference type="GO" id="GO:0000139">
    <property type="term" value="C:Golgi membrane"/>
    <property type="evidence" value="ECO:0007669"/>
    <property type="project" value="UniProtKB-SubCell"/>
</dbReference>
<gene>
    <name evidence="10" type="ORF">AGOS_AEL328W</name>
</gene>
<dbReference type="eggNOG" id="KOG0412">
    <property type="taxonomic scope" value="Eukaryota"/>
</dbReference>
<comment type="similarity">
    <text evidence="2">Belongs to the COG4 family.</text>
</comment>
<evidence type="ECO:0000256" key="5">
    <source>
        <dbReference type="ARBA" id="ARBA00022927"/>
    </source>
</evidence>
<dbReference type="HOGENOM" id="CLU_014853_3_0_1"/>
<dbReference type="Gene3D" id="1.20.58.1970">
    <property type="match status" value="1"/>
</dbReference>
<dbReference type="InterPro" id="IPR048684">
    <property type="entry name" value="COG4_C"/>
</dbReference>
<dbReference type="OrthoDB" id="47059at2759"/>
<evidence type="ECO:0000256" key="6">
    <source>
        <dbReference type="ARBA" id="ARBA00023034"/>
    </source>
</evidence>
<evidence type="ECO:0000313" key="11">
    <source>
        <dbReference type="Proteomes" id="UP000000591"/>
    </source>
</evidence>
<dbReference type="Proteomes" id="UP000000591">
    <property type="component" value="Chromosome V"/>
</dbReference>
<dbReference type="PANTHER" id="PTHR24016">
    <property type="entry name" value="CONSERVED OLIGOMERIC GOLGI COMPLEX SUBUNIT 4"/>
    <property type="match status" value="1"/>
</dbReference>
<proteinExistence type="inferred from homology"/>
<evidence type="ECO:0000256" key="3">
    <source>
        <dbReference type="ARBA" id="ARBA00020975"/>
    </source>
</evidence>
<dbReference type="AlphaFoldDB" id="Q758T0"/>
<keyword evidence="11" id="KW-1185">Reference proteome</keyword>
<dbReference type="SMART" id="SM00762">
    <property type="entry name" value="Cog4"/>
    <property type="match status" value="1"/>
</dbReference>
<evidence type="ECO:0000256" key="4">
    <source>
        <dbReference type="ARBA" id="ARBA00022448"/>
    </source>
</evidence>
<keyword evidence="6" id="KW-0333">Golgi apparatus</keyword>
<reference evidence="11" key="2">
    <citation type="journal article" date="2013" name="G3 (Bethesda)">
        <title>Genomes of Ashbya fungi isolated from insects reveal four mating-type loci, numerous translocations, lack of transposons, and distinct gene duplications.</title>
        <authorList>
            <person name="Dietrich F.S."/>
            <person name="Voegeli S."/>
            <person name="Kuo S."/>
            <person name="Philippsen P."/>
        </authorList>
    </citation>
    <scope>GENOME REANNOTATION</scope>
    <source>
        <strain evidence="11">ATCC 10895 / CBS 109.51 / FGSC 9923 / NRRL Y-1056</strain>
    </source>
</reference>
<dbReference type="RefSeq" id="NP_984532.1">
    <property type="nucleotide sequence ID" value="NM_209885.1"/>
</dbReference>
<dbReference type="PANTHER" id="PTHR24016:SF0">
    <property type="entry name" value="CONSERVED OLIGOMERIC GOLGI COMPLEX SUBUNIT 4"/>
    <property type="match status" value="1"/>
</dbReference>
<dbReference type="Pfam" id="PF20662">
    <property type="entry name" value="COG4_C"/>
    <property type="match status" value="1"/>
</dbReference>
<dbReference type="Pfam" id="PF20663">
    <property type="entry name" value="COG4_N"/>
    <property type="match status" value="1"/>
</dbReference>
<sequence length="829" mass="94854">MAADGDPIALHTISDDVLAAKLARYKKLMNNFATLSQATKLEKVINRDHRETEQELQEIIEESQTRDNQEIRKLELRRTNLTSSLGKFHATLEQLSGSSESARQISARIRMIERERTLVHKTLQFIEQCRQLKYSISVVSSALEKNDHRLAANTIEKIRTLPPEVVESEFANRVVPCSEIPEQPAQLLKDWTSRLSEVFTEQFQHAAKAQDVEQLTSYFELFPKIGYAELGLEVYSKYVCDIIAGQSRKIMTGSTERRHMFYSKALLHLFKTVSTIINSHSQVISGCYGAKYMVHIMDKVQKEADLQAGIIWDTFMDVRRIEYLLAEIREWHEAQAQANKNHLHGAKPNSRPPPSSINELTMLISEYSAIFQHWSMYCRFFALKWDEFSQNTATELELPSLISEGKFSAKVTDSMSGFEQLVRHQLYRSFANAVDLEELPSLNDYLGPTPYDHEDLSSYPISSILEDLVLLIRVNLIATVNTGQKALLYKFSEALMRFIQTEFLIKVLQSRFKNIQPRLNPSLVLKKYLPSSDPTSVGMRSLSPKPVTQDTGKLSQFGFNFKSAATSTLTNLQSNIQSVYTDEESVLKLHHFLICVNTLSIGEVFFKRLLITEILEDQPQLLHSNFPFGRDATDVESVLRTLFGNIQTQGGKLLKWSLLQLFENMLKGKLKRLVAPMFVSGTDQEYICTAHDFENLSTLNLFLTQWKELILPFSNVLYKTAYIELISQMIDYLCEALEEKIWGIQCNELGGLKLDRELSLMITSLCGQHYFLREKFTRLSQLVLVLGLDDDDFDPATGDIKEETLSSINWILSAPERVRARNMRVDKRS</sequence>
<evidence type="ECO:0000256" key="7">
    <source>
        <dbReference type="ARBA" id="ARBA00023136"/>
    </source>
</evidence>
<dbReference type="InterPro" id="IPR048682">
    <property type="entry name" value="COG4"/>
</dbReference>
<dbReference type="KEGG" id="ago:AGOS_AEL328W"/>
<accession>Q758T0</accession>
<dbReference type="GO" id="GO:0015031">
    <property type="term" value="P:protein transport"/>
    <property type="evidence" value="ECO:0007669"/>
    <property type="project" value="UniProtKB-KW"/>
</dbReference>
<evidence type="ECO:0000313" key="10">
    <source>
        <dbReference type="EMBL" id="AAS52356.1"/>
    </source>
</evidence>
<reference evidence="10 11" key="1">
    <citation type="journal article" date="2004" name="Science">
        <title>The Ashbya gossypii genome as a tool for mapping the ancient Saccharomyces cerevisiae genome.</title>
        <authorList>
            <person name="Dietrich F.S."/>
            <person name="Voegeli S."/>
            <person name="Brachat S."/>
            <person name="Lerch A."/>
            <person name="Gates K."/>
            <person name="Steiner S."/>
            <person name="Mohr C."/>
            <person name="Pohlmann R."/>
            <person name="Luedi P."/>
            <person name="Choi S."/>
            <person name="Wing R.A."/>
            <person name="Flavier A."/>
            <person name="Gaffney T.D."/>
            <person name="Philippsen P."/>
        </authorList>
    </citation>
    <scope>NUCLEOTIDE SEQUENCE [LARGE SCALE GENOMIC DNA]</scope>
    <source>
        <strain evidence="11">ATCC 10895 / CBS 109.51 / FGSC 9923 / NRRL Y-1056</strain>
    </source>
</reference>
<evidence type="ECO:0000256" key="2">
    <source>
        <dbReference type="ARBA" id="ARBA00009215"/>
    </source>
</evidence>
<evidence type="ECO:0000256" key="8">
    <source>
        <dbReference type="ARBA" id="ARBA00031340"/>
    </source>
</evidence>
<dbReference type="InParanoid" id="Q758T0"/>